<reference evidence="2 3" key="1">
    <citation type="submission" date="2024-04" db="EMBL/GenBank/DDBJ databases">
        <title>Tritrichomonas musculus Genome.</title>
        <authorList>
            <person name="Alves-Ferreira E."/>
            <person name="Grigg M."/>
            <person name="Lorenzi H."/>
            <person name="Galac M."/>
        </authorList>
    </citation>
    <scope>NUCLEOTIDE SEQUENCE [LARGE SCALE GENOMIC DNA]</scope>
    <source>
        <strain evidence="2 3">EAF2021</strain>
    </source>
</reference>
<sequence>MEIQKYFQQKKELYDILFKFIEYENDSTDIFEVLIDTIESQNINENKDEFVEFIILLSKIAKNHHRFPMFINRIEQILIQIDIKQTLSNIEIFNLFKNNKRILLFLFQEKILIPDETILKFIDNNQDYTFYFYNEIKPFLSQAKMNQIEKDIQNFEDVFNNFEEKCQNGENDSFICSLIRNDSIDQFVVYSNQTNMPLSSKIKPSFFETNNFLLKKKDTTLIEYAAFFGSIQIFQYLRLNNVELKPSLWLYAIHSQNAELIHLLESSQVKLDNEILYNCLKESIKCHHNDISNYILNNLMYEKVVHNYIVMCGFQHHNYLFLPVDFENEFIFYFTCKYNYLTLVKLLLSTGEIQINKKISLV</sequence>
<protein>
    <recommendedName>
        <fullName evidence="4">DUF3447 domain-containing protein</fullName>
    </recommendedName>
</protein>
<organism evidence="2 3">
    <name type="scientific">Tritrichomonas musculus</name>
    <dbReference type="NCBI Taxonomy" id="1915356"/>
    <lineage>
        <taxon>Eukaryota</taxon>
        <taxon>Metamonada</taxon>
        <taxon>Parabasalia</taxon>
        <taxon>Tritrichomonadida</taxon>
        <taxon>Tritrichomonadidae</taxon>
        <taxon>Tritrichomonas</taxon>
    </lineage>
</organism>
<accession>A0ABR2H3G1</accession>
<keyword evidence="3" id="KW-1185">Reference proteome</keyword>
<dbReference type="PANTHER" id="PTHR24159:SF5">
    <property type="entry name" value="ANK_REP_REGION DOMAIN-CONTAINING PROTEIN"/>
    <property type="match status" value="1"/>
</dbReference>
<evidence type="ECO:0000313" key="3">
    <source>
        <dbReference type="Proteomes" id="UP001470230"/>
    </source>
</evidence>
<comment type="caution">
    <text evidence="2">The sequence shown here is derived from an EMBL/GenBank/DDBJ whole genome shotgun (WGS) entry which is preliminary data.</text>
</comment>
<dbReference type="Proteomes" id="UP001470230">
    <property type="component" value="Unassembled WGS sequence"/>
</dbReference>
<dbReference type="PANTHER" id="PTHR24159">
    <property type="match status" value="1"/>
</dbReference>
<dbReference type="SUPFAM" id="SSF48403">
    <property type="entry name" value="Ankyrin repeat"/>
    <property type="match status" value="1"/>
</dbReference>
<dbReference type="EMBL" id="JAPFFF010000044">
    <property type="protein sequence ID" value="KAK8840757.1"/>
    <property type="molecule type" value="Genomic_DNA"/>
</dbReference>
<evidence type="ECO:0008006" key="4">
    <source>
        <dbReference type="Google" id="ProtNLM"/>
    </source>
</evidence>
<evidence type="ECO:0000313" key="2">
    <source>
        <dbReference type="EMBL" id="KAK8840757.1"/>
    </source>
</evidence>
<feature type="coiled-coil region" evidence="1">
    <location>
        <begin position="145"/>
        <end position="172"/>
    </location>
</feature>
<proteinExistence type="predicted"/>
<gene>
    <name evidence="2" type="ORF">M9Y10_030535</name>
</gene>
<dbReference type="InterPro" id="IPR036770">
    <property type="entry name" value="Ankyrin_rpt-contain_sf"/>
</dbReference>
<evidence type="ECO:0000256" key="1">
    <source>
        <dbReference type="SAM" id="Coils"/>
    </source>
</evidence>
<keyword evidence="1" id="KW-0175">Coiled coil</keyword>
<name>A0ABR2H3G1_9EUKA</name>